<dbReference type="RefSeq" id="WP_144973352.1">
    <property type="nucleotide sequence ID" value="NZ_CP036289.1"/>
</dbReference>
<protein>
    <recommendedName>
        <fullName evidence="1">BioF2-like acetyltransferase domain-containing protein</fullName>
    </recommendedName>
</protein>
<keyword evidence="3" id="KW-1185">Reference proteome</keyword>
<evidence type="ECO:0000313" key="2">
    <source>
        <dbReference type="EMBL" id="QDU75741.1"/>
    </source>
</evidence>
<evidence type="ECO:0000259" key="1">
    <source>
        <dbReference type="Pfam" id="PF13480"/>
    </source>
</evidence>
<reference evidence="3" key="1">
    <citation type="submission" date="2019-02" db="EMBL/GenBank/DDBJ databases">
        <title>Deep-cultivation of Planctomycetes and their phenomic and genomic characterization uncovers novel biology.</title>
        <authorList>
            <person name="Wiegand S."/>
            <person name="Jogler M."/>
            <person name="Boedeker C."/>
            <person name="Pinto D."/>
            <person name="Vollmers J."/>
            <person name="Rivas-Marin E."/>
            <person name="Kohn T."/>
            <person name="Peeters S.H."/>
            <person name="Heuer A."/>
            <person name="Rast P."/>
            <person name="Oberbeckmann S."/>
            <person name="Bunk B."/>
            <person name="Jeske O."/>
            <person name="Meyerdierks A."/>
            <person name="Storesund J.E."/>
            <person name="Kallscheuer N."/>
            <person name="Luecker S."/>
            <person name="Lage O.M."/>
            <person name="Pohl T."/>
            <person name="Merkel B.J."/>
            <person name="Hornburger P."/>
            <person name="Mueller R.-W."/>
            <person name="Bruemmer F."/>
            <person name="Labrenz M."/>
            <person name="Spormann A.M."/>
            <person name="Op den Camp H."/>
            <person name="Overmann J."/>
            <person name="Amann R."/>
            <person name="Jetten M.S.M."/>
            <person name="Mascher T."/>
            <person name="Medema M.H."/>
            <person name="Devos D.P."/>
            <person name="Kaster A.-K."/>
            <person name="Ovreas L."/>
            <person name="Rohde M."/>
            <person name="Galperin M.Y."/>
            <person name="Jogler C."/>
        </authorList>
    </citation>
    <scope>NUCLEOTIDE SEQUENCE [LARGE SCALE GENOMIC DNA]</scope>
    <source>
        <strain evidence="3">Pan97</strain>
    </source>
</reference>
<dbReference type="Proteomes" id="UP000318626">
    <property type="component" value="Chromosome"/>
</dbReference>
<evidence type="ECO:0000313" key="3">
    <source>
        <dbReference type="Proteomes" id="UP000318626"/>
    </source>
</evidence>
<dbReference type="EMBL" id="CP036289">
    <property type="protein sequence ID" value="QDU75741.1"/>
    <property type="molecule type" value="Genomic_DNA"/>
</dbReference>
<dbReference type="OrthoDB" id="4700839at2"/>
<dbReference type="KEGG" id="bvo:Pan97_27830"/>
<accession>A0A518C939</accession>
<organism evidence="2 3">
    <name type="scientific">Bremerella volcania</name>
    <dbReference type="NCBI Taxonomy" id="2527984"/>
    <lineage>
        <taxon>Bacteria</taxon>
        <taxon>Pseudomonadati</taxon>
        <taxon>Planctomycetota</taxon>
        <taxon>Planctomycetia</taxon>
        <taxon>Pirellulales</taxon>
        <taxon>Pirellulaceae</taxon>
        <taxon>Bremerella</taxon>
    </lineage>
</organism>
<dbReference type="AlphaFoldDB" id="A0A518C939"/>
<name>A0A518C939_9BACT</name>
<sequence length="368" mass="41353">MGAVSQLVPQRMISHVRPIVLKPAQLTFAQLSAWKVILANDPTLQSPFYQPEYTQAVGQVRADVHVAVIEQGDTPVAFFPFQRGASGLGLPVGGKLNDFQGIIGQIPESLSIPALLKECGLFSWAFDHLPDTQCDLLSTCNGGASSPYIDFSNGWKAYQEDRAQAHSSIIRETRRKQRKLARDVGDIRFVFQSDEDEVFDQLLDWKSAQRRSTKTFDVLQMDWARAVLENLRTIRTDQFSGCLSALYAGDRLIAAHFGLIANRVMHLWFPAYSVEFASYSPGVCLMLNMLEEADSRGIQRFDLGKGDERFKQRLSNGATIVCQGAVTSNAWANYCNSVYDMARKGVRQLPFRGLLRGSKRWLDSWLYR</sequence>
<feature type="domain" description="BioF2-like acetyltransferase" evidence="1">
    <location>
        <begin position="171"/>
        <end position="312"/>
    </location>
</feature>
<dbReference type="SUPFAM" id="SSF55729">
    <property type="entry name" value="Acyl-CoA N-acyltransferases (Nat)"/>
    <property type="match status" value="1"/>
</dbReference>
<gene>
    <name evidence="2" type="ORF">Pan97_27830</name>
</gene>
<dbReference type="Pfam" id="PF13480">
    <property type="entry name" value="Acetyltransf_6"/>
    <property type="match status" value="1"/>
</dbReference>
<proteinExistence type="predicted"/>
<dbReference type="Gene3D" id="3.40.630.30">
    <property type="match status" value="1"/>
</dbReference>
<dbReference type="InterPro" id="IPR038740">
    <property type="entry name" value="BioF2-like_GNAT_dom"/>
</dbReference>
<dbReference type="InterPro" id="IPR016181">
    <property type="entry name" value="Acyl_CoA_acyltransferase"/>
</dbReference>